<keyword evidence="10" id="KW-0256">Endoplasmic reticulum</keyword>
<keyword evidence="6" id="KW-0444">Lipid biosynthesis</keyword>
<organism evidence="16 17">
    <name type="scientific">Rhizophlyctis rosea</name>
    <dbReference type="NCBI Taxonomy" id="64517"/>
    <lineage>
        <taxon>Eukaryota</taxon>
        <taxon>Fungi</taxon>
        <taxon>Fungi incertae sedis</taxon>
        <taxon>Chytridiomycota</taxon>
        <taxon>Chytridiomycota incertae sedis</taxon>
        <taxon>Chytridiomycetes</taxon>
        <taxon>Rhizophlyctidales</taxon>
        <taxon>Rhizophlyctidaceae</taxon>
        <taxon>Rhizophlyctis</taxon>
    </lineage>
</organism>
<dbReference type="EC" id="2.3.1.20" evidence="5"/>
<dbReference type="Pfam" id="PF03982">
    <property type="entry name" value="DAGAT"/>
    <property type="match status" value="1"/>
</dbReference>
<dbReference type="AlphaFoldDB" id="A0AAD5X064"/>
<dbReference type="GO" id="GO:0004144">
    <property type="term" value="F:diacylglycerol O-acyltransferase activity"/>
    <property type="evidence" value="ECO:0007669"/>
    <property type="project" value="UniProtKB-EC"/>
</dbReference>
<comment type="pathway">
    <text evidence="3">Lipid metabolism.</text>
</comment>
<keyword evidence="14" id="KW-0012">Acyltransferase</keyword>
<keyword evidence="17" id="KW-1185">Reference proteome</keyword>
<reference evidence="16" key="1">
    <citation type="submission" date="2020-05" db="EMBL/GenBank/DDBJ databases">
        <title>Phylogenomic resolution of chytrid fungi.</title>
        <authorList>
            <person name="Stajich J.E."/>
            <person name="Amses K."/>
            <person name="Simmons R."/>
            <person name="Seto K."/>
            <person name="Myers J."/>
            <person name="Bonds A."/>
            <person name="Quandt C.A."/>
            <person name="Barry K."/>
            <person name="Liu P."/>
            <person name="Grigoriev I."/>
            <person name="Longcore J.E."/>
            <person name="James T.Y."/>
        </authorList>
    </citation>
    <scope>NUCLEOTIDE SEQUENCE</scope>
    <source>
        <strain evidence="16">JEL0318</strain>
    </source>
</reference>
<sequence>MPFQRDLLLALGICSVSRKSCDHLLSKPNESCLIVVGGASEALLAHPSTANLIIKKRLGFVKLALRHGASLVPVFSFGENDIWDQVNNPPGSTVLRLQQWFQRNATFSPPLFFGRGIFNYSFGLLPHRRPITTVVGKPIDCPKVDEPTIELMQEYHKKYTDALVQLFEEHREKYGPKIEGGMKFVG</sequence>
<evidence type="ECO:0000256" key="12">
    <source>
        <dbReference type="ARBA" id="ARBA00023098"/>
    </source>
</evidence>
<evidence type="ECO:0000256" key="7">
    <source>
        <dbReference type="ARBA" id="ARBA00022679"/>
    </source>
</evidence>
<evidence type="ECO:0000256" key="5">
    <source>
        <dbReference type="ARBA" id="ARBA00013244"/>
    </source>
</evidence>
<keyword evidence="8" id="KW-0812">Transmembrane</keyword>
<keyword evidence="12" id="KW-0443">Lipid metabolism</keyword>
<evidence type="ECO:0000256" key="1">
    <source>
        <dbReference type="ARBA" id="ARBA00004477"/>
    </source>
</evidence>
<comment type="catalytic activity">
    <reaction evidence="15">
        <text>an acyl-CoA + a 1,2-diacyl-sn-glycerol = a triacyl-sn-glycerol + CoA</text>
        <dbReference type="Rhea" id="RHEA:10868"/>
        <dbReference type="ChEBI" id="CHEBI:17815"/>
        <dbReference type="ChEBI" id="CHEBI:57287"/>
        <dbReference type="ChEBI" id="CHEBI:58342"/>
        <dbReference type="ChEBI" id="CHEBI:64615"/>
        <dbReference type="EC" id="2.3.1.20"/>
    </reaction>
</comment>
<evidence type="ECO:0000256" key="6">
    <source>
        <dbReference type="ARBA" id="ARBA00022516"/>
    </source>
</evidence>
<evidence type="ECO:0000256" key="9">
    <source>
        <dbReference type="ARBA" id="ARBA00022798"/>
    </source>
</evidence>
<comment type="pathway">
    <text evidence="2">Glycerolipid metabolism; triacylglycerol biosynthesis.</text>
</comment>
<protein>
    <recommendedName>
        <fullName evidence="5">diacylglycerol O-acyltransferase</fullName>
        <ecNumber evidence="5">2.3.1.20</ecNumber>
    </recommendedName>
</protein>
<dbReference type="EMBL" id="JADGJD010000857">
    <property type="protein sequence ID" value="KAJ3048039.1"/>
    <property type="molecule type" value="Genomic_DNA"/>
</dbReference>
<comment type="caution">
    <text evidence="16">The sequence shown here is derived from an EMBL/GenBank/DDBJ whole genome shotgun (WGS) entry which is preliminary data.</text>
</comment>
<keyword evidence="13" id="KW-0472">Membrane</keyword>
<proteinExistence type="inferred from homology"/>
<evidence type="ECO:0000256" key="10">
    <source>
        <dbReference type="ARBA" id="ARBA00022824"/>
    </source>
</evidence>
<evidence type="ECO:0000313" key="16">
    <source>
        <dbReference type="EMBL" id="KAJ3048039.1"/>
    </source>
</evidence>
<comment type="similarity">
    <text evidence="4">Belongs to the diacylglycerol acyltransferase family.</text>
</comment>
<evidence type="ECO:0000256" key="14">
    <source>
        <dbReference type="ARBA" id="ARBA00023315"/>
    </source>
</evidence>
<evidence type="ECO:0000256" key="15">
    <source>
        <dbReference type="ARBA" id="ARBA00048109"/>
    </source>
</evidence>
<accession>A0AAD5X064</accession>
<dbReference type="GO" id="GO:0005789">
    <property type="term" value="C:endoplasmic reticulum membrane"/>
    <property type="evidence" value="ECO:0007669"/>
    <property type="project" value="UniProtKB-SubCell"/>
</dbReference>
<gene>
    <name evidence="16" type="primary">DGAT2</name>
    <name evidence="16" type="ORF">HK097_010932</name>
</gene>
<evidence type="ECO:0000256" key="3">
    <source>
        <dbReference type="ARBA" id="ARBA00005189"/>
    </source>
</evidence>
<evidence type="ECO:0000256" key="2">
    <source>
        <dbReference type="ARBA" id="ARBA00004771"/>
    </source>
</evidence>
<dbReference type="InterPro" id="IPR007130">
    <property type="entry name" value="DAGAT"/>
</dbReference>
<evidence type="ECO:0000256" key="11">
    <source>
        <dbReference type="ARBA" id="ARBA00022989"/>
    </source>
</evidence>
<dbReference type="GO" id="GO:0006071">
    <property type="term" value="P:glycerol metabolic process"/>
    <property type="evidence" value="ECO:0007669"/>
    <property type="project" value="UniProtKB-KW"/>
</dbReference>
<evidence type="ECO:0000313" key="17">
    <source>
        <dbReference type="Proteomes" id="UP001212841"/>
    </source>
</evidence>
<name>A0AAD5X064_9FUNG</name>
<dbReference type="PANTHER" id="PTHR12317:SF0">
    <property type="entry name" value="ACYLTRANSFERASE"/>
    <property type="match status" value="1"/>
</dbReference>
<keyword evidence="7" id="KW-0808">Transferase</keyword>
<dbReference type="Proteomes" id="UP001212841">
    <property type="component" value="Unassembled WGS sequence"/>
</dbReference>
<comment type="subcellular location">
    <subcellularLocation>
        <location evidence="1">Endoplasmic reticulum membrane</location>
        <topology evidence="1">Multi-pass membrane protein</topology>
    </subcellularLocation>
</comment>
<evidence type="ECO:0000256" key="4">
    <source>
        <dbReference type="ARBA" id="ARBA00005420"/>
    </source>
</evidence>
<evidence type="ECO:0000256" key="13">
    <source>
        <dbReference type="ARBA" id="ARBA00023136"/>
    </source>
</evidence>
<evidence type="ECO:0000256" key="8">
    <source>
        <dbReference type="ARBA" id="ARBA00022692"/>
    </source>
</evidence>
<keyword evidence="11" id="KW-1133">Transmembrane helix</keyword>
<dbReference type="CDD" id="cd07987">
    <property type="entry name" value="LPLAT_MGAT-like"/>
    <property type="match status" value="1"/>
</dbReference>
<dbReference type="PANTHER" id="PTHR12317">
    <property type="entry name" value="DIACYLGLYCEROL O-ACYLTRANSFERASE"/>
    <property type="match status" value="1"/>
</dbReference>
<keyword evidence="9" id="KW-0319">Glycerol metabolism</keyword>
<dbReference type="SUPFAM" id="SSF69593">
    <property type="entry name" value="Glycerol-3-phosphate (1)-acyltransferase"/>
    <property type="match status" value="1"/>
</dbReference>
<dbReference type="GO" id="GO:0019432">
    <property type="term" value="P:triglyceride biosynthetic process"/>
    <property type="evidence" value="ECO:0007669"/>
    <property type="project" value="TreeGrafter"/>
</dbReference>